<reference evidence="3 4" key="1">
    <citation type="submission" date="2016-10" db="EMBL/GenBank/DDBJ databases">
        <authorList>
            <person name="de Groot N.N."/>
        </authorList>
    </citation>
    <scope>NUCLEOTIDE SEQUENCE [LARGE SCALE GENOMIC DNA]</scope>
    <source>
        <strain evidence="3 4">CGMCC 1.6291</strain>
    </source>
</reference>
<dbReference type="AlphaFoldDB" id="A0A1H8TFK5"/>
<keyword evidence="1" id="KW-0175">Coiled coil</keyword>
<evidence type="ECO:0000256" key="2">
    <source>
        <dbReference type="SAM" id="Phobius"/>
    </source>
</evidence>
<keyword evidence="4" id="KW-1185">Reference proteome</keyword>
<accession>A0A1H8TFK5</accession>
<dbReference type="Proteomes" id="UP000199657">
    <property type="component" value="Unassembled WGS sequence"/>
</dbReference>
<feature type="transmembrane region" description="Helical" evidence="2">
    <location>
        <begin position="21"/>
        <end position="43"/>
    </location>
</feature>
<keyword evidence="2" id="KW-0472">Membrane</keyword>
<organism evidence="3 4">
    <name type="scientific">Aquisalimonas asiatica</name>
    <dbReference type="NCBI Taxonomy" id="406100"/>
    <lineage>
        <taxon>Bacteria</taxon>
        <taxon>Pseudomonadati</taxon>
        <taxon>Pseudomonadota</taxon>
        <taxon>Gammaproteobacteria</taxon>
        <taxon>Chromatiales</taxon>
        <taxon>Ectothiorhodospiraceae</taxon>
        <taxon>Aquisalimonas</taxon>
    </lineage>
</organism>
<keyword evidence="2" id="KW-1133">Transmembrane helix</keyword>
<evidence type="ECO:0000313" key="4">
    <source>
        <dbReference type="Proteomes" id="UP000199657"/>
    </source>
</evidence>
<dbReference type="OrthoDB" id="5296173at2"/>
<evidence type="ECO:0000256" key="1">
    <source>
        <dbReference type="SAM" id="Coils"/>
    </source>
</evidence>
<dbReference type="PANTHER" id="PTHR40278">
    <property type="entry name" value="DNA UTILIZATION PROTEIN HOFN"/>
    <property type="match status" value="1"/>
</dbReference>
<feature type="coiled-coil region" evidence="1">
    <location>
        <begin position="47"/>
        <end position="91"/>
    </location>
</feature>
<dbReference type="EMBL" id="FOEG01000004">
    <property type="protein sequence ID" value="SEO89889.1"/>
    <property type="molecule type" value="Genomic_DNA"/>
</dbReference>
<dbReference type="GO" id="GO:0043683">
    <property type="term" value="P:type IV pilus assembly"/>
    <property type="evidence" value="ECO:0007669"/>
    <property type="project" value="TreeGrafter"/>
</dbReference>
<dbReference type="GO" id="GO:0043107">
    <property type="term" value="P:type IV pilus-dependent motility"/>
    <property type="evidence" value="ECO:0007669"/>
    <property type="project" value="TreeGrafter"/>
</dbReference>
<gene>
    <name evidence="3" type="ORF">SAMN04488052_104153</name>
</gene>
<evidence type="ECO:0000313" key="3">
    <source>
        <dbReference type="EMBL" id="SEO89889.1"/>
    </source>
</evidence>
<protein>
    <submittedName>
        <fullName evidence="3">Type IV pilus assembly protein PilN</fullName>
    </submittedName>
</protein>
<keyword evidence="2" id="KW-0812">Transmembrane</keyword>
<sequence>MTRINLLPWREALKKQRTTEFYVILAITAALAAAVWYAGRWYIGDLVSHQEHRNQMLETEIAQLDRQIEEIDELETVREQLLARMSVIEELQAGRPQVVHLFEEVATTIPDGVYLEQLRQSGDQLTVSGVAQSNARVSTYMENLDESPWLTDPDLDVIEVDDRQGSRVSRFTLRVDQSDPNRNGEGSE</sequence>
<name>A0A1H8TFK5_9GAMM</name>
<dbReference type="Pfam" id="PF05137">
    <property type="entry name" value="PilN"/>
    <property type="match status" value="1"/>
</dbReference>
<dbReference type="PANTHER" id="PTHR40278:SF2">
    <property type="entry name" value="TYPE IV PILUS INNER MEMBRANE COMPONENT PILN"/>
    <property type="match status" value="1"/>
</dbReference>
<dbReference type="RefSeq" id="WP_091643378.1">
    <property type="nucleotide sequence ID" value="NZ_FOEG01000004.1"/>
</dbReference>
<dbReference type="STRING" id="406100.SAMN04488052_104153"/>
<proteinExistence type="predicted"/>
<dbReference type="InterPro" id="IPR007813">
    <property type="entry name" value="PilN"/>
</dbReference>
<dbReference type="InterPro" id="IPR052534">
    <property type="entry name" value="Extracell_DNA_Util/SecSys_Comp"/>
</dbReference>